<dbReference type="RefSeq" id="WP_139314137.1">
    <property type="nucleotide sequence ID" value="NZ_CP045617.1"/>
</dbReference>
<organism evidence="1 2">
    <name type="scientific">Roseibium aggregatum</name>
    <dbReference type="NCBI Taxonomy" id="187304"/>
    <lineage>
        <taxon>Bacteria</taxon>
        <taxon>Pseudomonadati</taxon>
        <taxon>Pseudomonadota</taxon>
        <taxon>Alphaproteobacteria</taxon>
        <taxon>Hyphomicrobiales</taxon>
        <taxon>Stappiaceae</taxon>
        <taxon>Roseibium</taxon>
    </lineage>
</organism>
<keyword evidence="2" id="KW-1185">Reference proteome</keyword>
<dbReference type="AlphaFoldDB" id="A0A0M6Y271"/>
<sequence length="345" mass="37870">MTSQISDIVVPRVFTPYMAENKPAKLIMLEKSGILAGPAPEIGKRFKAGGNQIEVPYWEDLDDAEPTVIDDSDNKIGVSKITASDMKAYKHRLAKKYGAKTVASYAATGRGDSAMNRVAERISAYWGRRKEERIIATAEGVIADNVANDSGDMVYSIYSDVGSPTAANRISYQAINRARLTMGENLDDLRVIAMHSFVYGTLLDDEKIEFKKPSEAPFEVPYYAGMMVVHSEMMPVTAGANSDEYSCFLFAPGAFMHIDEVPSRSTIYGNEGTEITRDPDIGDGGGADYLTTRRFELIHPAGMDFTASSLAKSQGASLAELRNAANWDRKYNRKNVKLACLKVNI</sequence>
<reference evidence="2" key="1">
    <citation type="submission" date="2015-07" db="EMBL/GenBank/DDBJ databases">
        <authorList>
            <person name="Rodrigo-Torres Lidia"/>
            <person name="Arahal R.David."/>
        </authorList>
    </citation>
    <scope>NUCLEOTIDE SEQUENCE [LARGE SCALE GENOMIC DNA]</scope>
    <source>
        <strain evidence="2">CECT 4801</strain>
    </source>
</reference>
<gene>
    <name evidence="1" type="ORF">LAL4801_01857</name>
</gene>
<accession>A0A0M6Y271</accession>
<protein>
    <submittedName>
        <fullName evidence="1">Uncharacterized protein</fullName>
    </submittedName>
</protein>
<dbReference type="EMBL" id="CXST01000001">
    <property type="protein sequence ID" value="CTQ43419.1"/>
    <property type="molecule type" value="Genomic_DNA"/>
</dbReference>
<dbReference type="OrthoDB" id="6440753at2"/>
<evidence type="ECO:0000313" key="2">
    <source>
        <dbReference type="Proteomes" id="UP000048926"/>
    </source>
</evidence>
<name>A0A0M6Y271_9HYPH</name>
<proteinExistence type="predicted"/>
<dbReference type="Proteomes" id="UP000048926">
    <property type="component" value="Unassembled WGS sequence"/>
</dbReference>
<evidence type="ECO:0000313" key="1">
    <source>
        <dbReference type="EMBL" id="CTQ43419.1"/>
    </source>
</evidence>